<dbReference type="PROSITE" id="PS51186">
    <property type="entry name" value="GNAT"/>
    <property type="match status" value="1"/>
</dbReference>
<dbReference type="PANTHER" id="PTHR43877:SF2">
    <property type="entry name" value="AMINOALKYLPHOSPHONATE N-ACETYLTRANSFERASE-RELATED"/>
    <property type="match status" value="1"/>
</dbReference>
<dbReference type="Pfam" id="PF00583">
    <property type="entry name" value="Acetyltransf_1"/>
    <property type="match status" value="1"/>
</dbReference>
<evidence type="ECO:0000256" key="2">
    <source>
        <dbReference type="ARBA" id="ARBA00023315"/>
    </source>
</evidence>
<dbReference type="RefSeq" id="WP_254266983.1">
    <property type="nucleotide sequence ID" value="NZ_CP100400.1"/>
</dbReference>
<keyword evidence="5" id="KW-1185">Reference proteome</keyword>
<dbReference type="GeneID" id="73045396"/>
<dbReference type="InterPro" id="IPR050832">
    <property type="entry name" value="Bact_Acetyltransf"/>
</dbReference>
<accession>A0ABD5Q062</accession>
<comment type="caution">
    <text evidence="4">The sequence shown here is derived from an EMBL/GenBank/DDBJ whole genome shotgun (WGS) entry which is preliminary data.</text>
</comment>
<dbReference type="SUPFAM" id="SSF55729">
    <property type="entry name" value="Acyl-CoA N-acyltransferases (Nat)"/>
    <property type="match status" value="1"/>
</dbReference>
<dbReference type="PANTHER" id="PTHR43877">
    <property type="entry name" value="AMINOALKYLPHOSPHONATE N-ACETYLTRANSFERASE-RELATED-RELATED"/>
    <property type="match status" value="1"/>
</dbReference>
<evidence type="ECO:0000259" key="3">
    <source>
        <dbReference type="PROSITE" id="PS51186"/>
    </source>
</evidence>
<dbReference type="CDD" id="cd04301">
    <property type="entry name" value="NAT_SF"/>
    <property type="match status" value="1"/>
</dbReference>
<dbReference type="InterPro" id="IPR000182">
    <property type="entry name" value="GNAT_dom"/>
</dbReference>
<keyword evidence="1 4" id="KW-0808">Transferase</keyword>
<sequence length="155" mass="18086">MELVEATAEDLDALVNRWYDLARAMEGYDELNTLADTELDAVSDDGFRAHLDDEDVTDYLVVHDGETIGFVTLREGNHPSRQYSRYLRIVNLTIDEDYRKQGHGTEVVERVKEIARERGCDHLKVSCEWRNEDARRFYRDTGFRPKQVDYAQPLE</sequence>
<evidence type="ECO:0000313" key="5">
    <source>
        <dbReference type="Proteomes" id="UP001595945"/>
    </source>
</evidence>
<organism evidence="4 5">
    <name type="scientific">Halorussus aquaticus</name>
    <dbReference type="NCBI Taxonomy" id="2953748"/>
    <lineage>
        <taxon>Archaea</taxon>
        <taxon>Methanobacteriati</taxon>
        <taxon>Methanobacteriota</taxon>
        <taxon>Stenosarchaea group</taxon>
        <taxon>Halobacteria</taxon>
        <taxon>Halobacteriales</taxon>
        <taxon>Haladaptataceae</taxon>
        <taxon>Halorussus</taxon>
    </lineage>
</organism>
<gene>
    <name evidence="4" type="ORF">ACFO9K_04685</name>
</gene>
<dbReference type="EC" id="2.3.-.-" evidence="4"/>
<proteinExistence type="predicted"/>
<dbReference type="Gene3D" id="3.40.630.30">
    <property type="match status" value="1"/>
</dbReference>
<dbReference type="GO" id="GO:0016746">
    <property type="term" value="F:acyltransferase activity"/>
    <property type="evidence" value="ECO:0007669"/>
    <property type="project" value="UniProtKB-KW"/>
</dbReference>
<feature type="domain" description="N-acetyltransferase" evidence="3">
    <location>
        <begin position="1"/>
        <end position="155"/>
    </location>
</feature>
<dbReference type="Proteomes" id="UP001595945">
    <property type="component" value="Unassembled WGS sequence"/>
</dbReference>
<reference evidence="4 5" key="1">
    <citation type="journal article" date="2019" name="Int. J. Syst. Evol. Microbiol.">
        <title>The Global Catalogue of Microorganisms (GCM) 10K type strain sequencing project: providing services to taxonomists for standard genome sequencing and annotation.</title>
        <authorList>
            <consortium name="The Broad Institute Genomics Platform"/>
            <consortium name="The Broad Institute Genome Sequencing Center for Infectious Disease"/>
            <person name="Wu L."/>
            <person name="Ma J."/>
        </authorList>
    </citation>
    <scope>NUCLEOTIDE SEQUENCE [LARGE SCALE GENOMIC DNA]</scope>
    <source>
        <strain evidence="4 5">XZYJ18</strain>
    </source>
</reference>
<dbReference type="InterPro" id="IPR016181">
    <property type="entry name" value="Acyl_CoA_acyltransferase"/>
</dbReference>
<dbReference type="AlphaFoldDB" id="A0ABD5Q062"/>
<evidence type="ECO:0000313" key="4">
    <source>
        <dbReference type="EMBL" id="MFC4823551.1"/>
    </source>
</evidence>
<evidence type="ECO:0000256" key="1">
    <source>
        <dbReference type="ARBA" id="ARBA00022679"/>
    </source>
</evidence>
<dbReference type="EMBL" id="JBHSHT010000001">
    <property type="protein sequence ID" value="MFC4823551.1"/>
    <property type="molecule type" value="Genomic_DNA"/>
</dbReference>
<protein>
    <submittedName>
        <fullName evidence="4">GNAT family N-acetyltransferase</fullName>
        <ecNumber evidence="4">2.3.-.-</ecNumber>
    </submittedName>
</protein>
<name>A0ABD5Q062_9EURY</name>
<keyword evidence="2 4" id="KW-0012">Acyltransferase</keyword>